<proteinExistence type="predicted"/>
<name>A0ABY7R836_9PSED</name>
<evidence type="ECO:0000313" key="2">
    <source>
        <dbReference type="Proteomes" id="UP001214301"/>
    </source>
</evidence>
<accession>A0ABY7R836</accession>
<protein>
    <submittedName>
        <fullName evidence="1">Uncharacterized protein</fullName>
    </submittedName>
</protein>
<gene>
    <name evidence="1" type="ORF">PMC74_23155</name>
</gene>
<dbReference type="EMBL" id="CP116669">
    <property type="protein sequence ID" value="WCH99619.1"/>
    <property type="molecule type" value="Genomic_DNA"/>
</dbReference>
<sequence length="163" mass="18214">MHNDQYPDDVPTPHIELPPGVFPPMPGYTIADLLFVANQPVEAFLEAHTIDPGLIRETSTALVSHVYAVFEREDVQYQIATWYQKPYDHPSMCTRSIEIIAEQFGVLALDAAADSLEGSPLLQLGEDFYLEFIRLAGEAIKYHILKLNDRENPAHSAGHEAAQ</sequence>
<dbReference type="RefSeq" id="WP_162525128.1">
    <property type="nucleotide sequence ID" value="NZ_CP116669.1"/>
</dbReference>
<organism evidence="1 2">
    <name type="scientific">Pseudomonas capeferrum</name>
    <dbReference type="NCBI Taxonomy" id="1495066"/>
    <lineage>
        <taxon>Bacteria</taxon>
        <taxon>Pseudomonadati</taxon>
        <taxon>Pseudomonadota</taxon>
        <taxon>Gammaproteobacteria</taxon>
        <taxon>Pseudomonadales</taxon>
        <taxon>Pseudomonadaceae</taxon>
        <taxon>Pseudomonas</taxon>
    </lineage>
</organism>
<dbReference type="Proteomes" id="UP001214301">
    <property type="component" value="Chromosome"/>
</dbReference>
<evidence type="ECO:0000313" key="1">
    <source>
        <dbReference type="EMBL" id="WCH99619.1"/>
    </source>
</evidence>
<keyword evidence="2" id="KW-1185">Reference proteome</keyword>
<reference evidence="1 2" key="1">
    <citation type="journal article" date="2020" name="Front. Microbiol.">
        <title>Toward Biorecycling: Isolation of a Soil Bacterium That Grows on a Polyurethane Oligomer and Monomer.</title>
        <authorList>
            <person name="Espinosa M.J.C."/>
            <person name="Blanco A.C."/>
            <person name="Schmidgall T."/>
            <person name="Atanasoff-Kardjalieff A.K."/>
            <person name="Kappelmeyer U."/>
            <person name="Tischler D."/>
            <person name="Pieper D.H."/>
            <person name="Heipieper H.J."/>
            <person name="Eberlein C."/>
        </authorList>
    </citation>
    <scope>NUCLEOTIDE SEQUENCE [LARGE SCALE GENOMIC DNA]</scope>
    <source>
        <strain evidence="1 2">TDA1</strain>
    </source>
</reference>